<keyword evidence="2" id="KW-0328">Glycosyltransferase</keyword>
<evidence type="ECO:0000256" key="1">
    <source>
        <dbReference type="ARBA" id="ARBA00022679"/>
    </source>
</evidence>
<dbReference type="HOGENOM" id="CLU_061764_0_0_2"/>
<dbReference type="STRING" id="1238424.J07HQW1_03270"/>
<dbReference type="InterPro" id="IPR020568">
    <property type="entry name" value="Ribosomal_Su5_D2-typ_SF"/>
</dbReference>
<evidence type="ECO:0000313" key="5">
    <source>
        <dbReference type="Proteomes" id="UP000030649"/>
    </source>
</evidence>
<dbReference type="GO" id="GO:0043793">
    <property type="term" value="F:beta-ribofuranosylaminobenzene 5'-phosphate synthase activity"/>
    <property type="evidence" value="ECO:0007669"/>
    <property type="project" value="UniProtKB-EC"/>
</dbReference>
<name>U1PLV0_9EURY</name>
<comment type="function">
    <text evidence="2">Catalyzes the condensation of 4-aminobenzoate (pABA) with 5-phospho-alpha-D-ribose 1-diphosphate (PRPP) to produce beta-ribofuranosylaminobenzene 5'-phosphate (beta-RFA-P).</text>
</comment>
<dbReference type="GO" id="GO:0005524">
    <property type="term" value="F:ATP binding"/>
    <property type="evidence" value="ECO:0007669"/>
    <property type="project" value="UniProtKB-UniRule"/>
</dbReference>
<comment type="subunit">
    <text evidence="2">Homodimer.</text>
</comment>
<organism evidence="4 5">
    <name type="scientific">Haloquadratum walsbyi J07HQW1</name>
    <dbReference type="NCBI Taxonomy" id="1238424"/>
    <lineage>
        <taxon>Archaea</taxon>
        <taxon>Methanobacteriati</taxon>
        <taxon>Methanobacteriota</taxon>
        <taxon>Stenosarchaea group</taxon>
        <taxon>Halobacteria</taxon>
        <taxon>Halobacteriales</taxon>
        <taxon>Haloferacaceae</taxon>
        <taxon>Haloquadratum</taxon>
    </lineage>
</organism>
<comment type="catalytic activity">
    <reaction evidence="2">
        <text>5-phospho-alpha-D-ribose 1-diphosphate + 4-hydroxybenzoate + H(+) = 4-(beta-D-ribofuranosyl)phenol 5'-phosphate + CO2 + diphosphate</text>
        <dbReference type="Rhea" id="RHEA:48556"/>
        <dbReference type="ChEBI" id="CHEBI:15378"/>
        <dbReference type="ChEBI" id="CHEBI:16526"/>
        <dbReference type="ChEBI" id="CHEBI:17879"/>
        <dbReference type="ChEBI" id="CHEBI:33019"/>
        <dbReference type="ChEBI" id="CHEBI:58017"/>
        <dbReference type="ChEBI" id="CHEBI:82767"/>
        <dbReference type="EC" id="2.4.2.54"/>
    </reaction>
</comment>
<dbReference type="UniPathway" id="UPA00065"/>
<dbReference type="AlphaFoldDB" id="U1PLV0"/>
<comment type="similarity">
    <text evidence="2">Belongs to the beta-RFA-P synthase family.</text>
</comment>
<gene>
    <name evidence="4" type="ORF">J07HQW1_03270</name>
</gene>
<comment type="pathway">
    <text evidence="2">Cofactor biosynthesis; 5,6,7,8-tetrahydromethanopterin biosynthesis.</text>
</comment>
<dbReference type="InterPro" id="IPR004422">
    <property type="entry name" value="RFAP_synthase"/>
</dbReference>
<accession>U1PLV0</accession>
<keyword evidence="1 2" id="KW-0808">Transferase</keyword>
<evidence type="ECO:0000256" key="2">
    <source>
        <dbReference type="PIRNR" id="PIRNR004884"/>
    </source>
</evidence>
<dbReference type="Gene3D" id="3.30.230.10">
    <property type="match status" value="1"/>
</dbReference>
<dbReference type="InterPro" id="IPR014721">
    <property type="entry name" value="Ribsml_uS5_D2-typ_fold_subgr"/>
</dbReference>
<protein>
    <recommendedName>
        <fullName evidence="2">Beta-ribofuranosylaminobenzene 5'-phosphate synthase</fullName>
        <shortName evidence="2">Beta-RFA-P synthase</shortName>
        <ecNumber evidence="2">2.4.2.54</ecNumber>
    </recommendedName>
</protein>
<reference evidence="4 5" key="1">
    <citation type="journal article" date="2013" name="PLoS ONE">
        <title>Assembly-driven community genomics of a hypersaline microbial ecosystem.</title>
        <authorList>
            <person name="Podell S."/>
            <person name="Ugalde J.A."/>
            <person name="Narasingarao P."/>
            <person name="Banfield J.F."/>
            <person name="Heidelberg K.B."/>
            <person name="Allen E.E."/>
        </authorList>
    </citation>
    <scope>NUCLEOTIDE SEQUENCE [LARGE SCALE GENOMIC DNA]</scope>
    <source>
        <strain evidence="5">J07HQW1</strain>
    </source>
</reference>
<dbReference type="NCBIfam" id="TIGR00144">
    <property type="entry name" value="beta_RFAP_syn"/>
    <property type="match status" value="1"/>
</dbReference>
<evidence type="ECO:0000259" key="3">
    <source>
        <dbReference type="Pfam" id="PF00288"/>
    </source>
</evidence>
<sequence length="334" mass="35254">MNAGRVRVTTGGRIHFGFLNLSLAHDRLYGGIGLSVCEPTTTVIAEPIDESHHPSTVVCSHATADKYATRAVDMLDLDSVSVNVESALPQHAGLGSGTQLALATLTAVANAYNQSPQPRENAPALGRGGRSGVGVGVFETGGFVIDSGHPTARFTTDRPADGSWAVPPVMTHQRIPDNWRFLLVIPDVDPGRSGTEEESSMRSVIKQAAPDIADRISGVVMRQLLPAVANENAERFGTAIEAIGRLNGRWYTDEQGGVYRPPAGQLVASLDESSACYGAGQSSWGPTVYGITDTEHVDAARRAGQHALDAAGVDGAIRIVRGQNSGVTIEQLER</sequence>
<feature type="domain" description="GHMP kinase N-terminal" evidence="3">
    <location>
        <begin position="67"/>
        <end position="121"/>
    </location>
</feature>
<dbReference type="PIRSF" id="PIRSF004884">
    <property type="entry name" value="Sugar_kin_arch"/>
    <property type="match status" value="1"/>
</dbReference>
<dbReference type="InterPro" id="IPR006204">
    <property type="entry name" value="GHMP_kinase_N_dom"/>
</dbReference>
<dbReference type="PANTHER" id="PTHR20861">
    <property type="entry name" value="HOMOSERINE/4-DIPHOSPHOCYTIDYL-2-C-METHYL-D-ERYTHRITOL KINASE"/>
    <property type="match status" value="1"/>
</dbReference>
<dbReference type="SUPFAM" id="SSF54211">
    <property type="entry name" value="Ribosomal protein S5 domain 2-like"/>
    <property type="match status" value="1"/>
</dbReference>
<dbReference type="EMBL" id="KE356560">
    <property type="protein sequence ID" value="ERG93211.1"/>
    <property type="molecule type" value="Genomic_DNA"/>
</dbReference>
<evidence type="ECO:0000313" key="4">
    <source>
        <dbReference type="EMBL" id="ERG93211.1"/>
    </source>
</evidence>
<dbReference type="Proteomes" id="UP000030649">
    <property type="component" value="Unassembled WGS sequence"/>
</dbReference>
<proteinExistence type="inferred from homology"/>
<dbReference type="EC" id="2.4.2.54" evidence="2"/>
<dbReference type="Pfam" id="PF00288">
    <property type="entry name" value="GHMP_kinases_N"/>
    <property type="match status" value="1"/>
</dbReference>
<dbReference type="PANTHER" id="PTHR20861:SF6">
    <property type="entry name" value="BETA-RIBOFURANOSYLPHENOL 5'-PHOSPHATE SYNTHASE"/>
    <property type="match status" value="1"/>
</dbReference>